<proteinExistence type="predicted"/>
<protein>
    <recommendedName>
        <fullName evidence="2">Allergen</fullName>
    </recommendedName>
</protein>
<evidence type="ECO:0008006" key="2">
    <source>
        <dbReference type="Google" id="ProtNLM"/>
    </source>
</evidence>
<sequence length="214" mass="23998">MSSAINTVKEFLGSNHQATTTEVDREVAAPVTQETVQTHQHTTTQEAIDKERHIHHHQHRVQPVAATEHLADQHVTQIAPEVTRERIEKLSPEKEALLAQQQSQIQSSRQAGATIQTGENLGVTESEHVHHHVHEHIQPVIQKDVHEHEVIHNVIPVHEKVHEAPIVHETTTLPTISLDQFKSQTNAGEAVHNHGDVKHSHEFHTGAPKVEDKI</sequence>
<dbReference type="AlphaFoldDB" id="A0A0F7SFI5"/>
<accession>A0A0F7SFI5</accession>
<dbReference type="EMBL" id="LN483116">
    <property type="protein sequence ID" value="CDZ96278.1"/>
    <property type="molecule type" value="Genomic_DNA"/>
</dbReference>
<reference evidence="1" key="1">
    <citation type="submission" date="2014-08" db="EMBL/GenBank/DDBJ databases">
        <authorList>
            <person name="Sharma Rahul"/>
            <person name="Thines Marco"/>
        </authorList>
    </citation>
    <scope>NUCLEOTIDE SEQUENCE</scope>
</reference>
<name>A0A0F7SFI5_PHARH</name>
<dbReference type="PANTHER" id="PTHR38703">
    <property type="entry name" value="CHROMOSOME 8, WHOLE GENOME SHOTGUN SEQUENCE"/>
    <property type="match status" value="1"/>
</dbReference>
<organism evidence="1">
    <name type="scientific">Phaffia rhodozyma</name>
    <name type="common">Yeast</name>
    <name type="synonym">Xanthophyllomyces dendrorhous</name>
    <dbReference type="NCBI Taxonomy" id="264483"/>
    <lineage>
        <taxon>Eukaryota</taxon>
        <taxon>Fungi</taxon>
        <taxon>Dikarya</taxon>
        <taxon>Basidiomycota</taxon>
        <taxon>Agaricomycotina</taxon>
        <taxon>Tremellomycetes</taxon>
        <taxon>Cystofilobasidiales</taxon>
        <taxon>Mrakiaceae</taxon>
        <taxon>Phaffia</taxon>
    </lineage>
</organism>
<evidence type="ECO:0000313" key="1">
    <source>
        <dbReference type="EMBL" id="CDZ96278.1"/>
    </source>
</evidence>
<dbReference type="PANTHER" id="PTHR38703:SF1">
    <property type="entry name" value="ALLERGEN"/>
    <property type="match status" value="1"/>
</dbReference>